<dbReference type="RefSeq" id="WP_134748163.1">
    <property type="nucleotide sequence ID" value="NZ_CP038148.1"/>
</dbReference>
<dbReference type="InterPro" id="IPR005119">
    <property type="entry name" value="LysR_subst-bd"/>
</dbReference>
<dbReference type="OrthoDB" id="8937058at2"/>
<dbReference type="Gene3D" id="3.40.190.10">
    <property type="entry name" value="Periplasmic binding protein-like II"/>
    <property type="match status" value="2"/>
</dbReference>
<dbReference type="FunFam" id="1.10.10.10:FF:000001">
    <property type="entry name" value="LysR family transcriptional regulator"/>
    <property type="match status" value="1"/>
</dbReference>
<dbReference type="SUPFAM" id="SSF46785">
    <property type="entry name" value="Winged helix' DNA-binding domain"/>
    <property type="match status" value="1"/>
</dbReference>
<sequence length="288" mass="32001">MNKPAIHLPPLEWVRVFEAAGRLGSFTAAANELGLTQAAVSQRIRNLEVRLGAPLFDRQARGVSLSMQGEAWLPHIQAALAQLSSSTANLFESPRRKITIAASASIIELWIAPRLARIAAALPSVQLTFETVQRLPDYALADADYEIRFGDGHWPERAAKRLFQEELAPLAAPALLGNEAERWERLPYIATSGPRVGWRDWCTVNGTSLPPVPLLRFDTFVFALRAAEAGAGILLGSLPLCRFSIETGRLQRLTENTLQMESSYWVTWRATEPDYPERQTLIRCLTES</sequence>
<accession>A0A4P7CN32</accession>
<organism evidence="6 7">
    <name type="scientific">Paraburkholderia pallida</name>
    <dbReference type="NCBI Taxonomy" id="2547399"/>
    <lineage>
        <taxon>Bacteria</taxon>
        <taxon>Pseudomonadati</taxon>
        <taxon>Pseudomonadota</taxon>
        <taxon>Betaproteobacteria</taxon>
        <taxon>Burkholderiales</taxon>
        <taxon>Burkholderiaceae</taxon>
        <taxon>Paraburkholderia</taxon>
    </lineage>
</organism>
<dbReference type="Pfam" id="PF00126">
    <property type="entry name" value="HTH_1"/>
    <property type="match status" value="1"/>
</dbReference>
<dbReference type="KEGG" id="ppai:E1956_08265"/>
<evidence type="ECO:0000313" key="7">
    <source>
        <dbReference type="Proteomes" id="UP000295727"/>
    </source>
</evidence>
<keyword evidence="4" id="KW-0804">Transcription</keyword>
<feature type="domain" description="HTH lysR-type" evidence="5">
    <location>
        <begin position="9"/>
        <end position="66"/>
    </location>
</feature>
<name>A0A4P7CN32_9BURK</name>
<evidence type="ECO:0000256" key="1">
    <source>
        <dbReference type="ARBA" id="ARBA00009437"/>
    </source>
</evidence>
<dbReference type="GO" id="GO:0003700">
    <property type="term" value="F:DNA-binding transcription factor activity"/>
    <property type="evidence" value="ECO:0007669"/>
    <property type="project" value="InterPro"/>
</dbReference>
<evidence type="ECO:0000256" key="3">
    <source>
        <dbReference type="ARBA" id="ARBA00023125"/>
    </source>
</evidence>
<keyword evidence="7" id="KW-1185">Reference proteome</keyword>
<dbReference type="SUPFAM" id="SSF53850">
    <property type="entry name" value="Periplasmic binding protein-like II"/>
    <property type="match status" value="1"/>
</dbReference>
<dbReference type="PANTHER" id="PTHR30537:SF79">
    <property type="entry name" value="TRANSCRIPTIONAL REGULATOR-RELATED"/>
    <property type="match status" value="1"/>
</dbReference>
<protein>
    <submittedName>
        <fullName evidence="6">LysR family transcriptional regulator</fullName>
    </submittedName>
</protein>
<dbReference type="InterPro" id="IPR000847">
    <property type="entry name" value="LysR_HTH_N"/>
</dbReference>
<dbReference type="PANTHER" id="PTHR30537">
    <property type="entry name" value="HTH-TYPE TRANSCRIPTIONAL REGULATOR"/>
    <property type="match status" value="1"/>
</dbReference>
<dbReference type="PROSITE" id="PS50931">
    <property type="entry name" value="HTH_LYSR"/>
    <property type="match status" value="1"/>
</dbReference>
<proteinExistence type="inferred from homology"/>
<dbReference type="AlphaFoldDB" id="A0A4P7CN32"/>
<comment type="similarity">
    <text evidence="1">Belongs to the LysR transcriptional regulatory family.</text>
</comment>
<dbReference type="InterPro" id="IPR036388">
    <property type="entry name" value="WH-like_DNA-bd_sf"/>
</dbReference>
<dbReference type="GO" id="GO:0006351">
    <property type="term" value="P:DNA-templated transcription"/>
    <property type="evidence" value="ECO:0007669"/>
    <property type="project" value="TreeGrafter"/>
</dbReference>
<evidence type="ECO:0000256" key="4">
    <source>
        <dbReference type="ARBA" id="ARBA00023163"/>
    </source>
</evidence>
<dbReference type="GO" id="GO:0043565">
    <property type="term" value="F:sequence-specific DNA binding"/>
    <property type="evidence" value="ECO:0007669"/>
    <property type="project" value="TreeGrafter"/>
</dbReference>
<dbReference type="EMBL" id="CP038148">
    <property type="protein sequence ID" value="QBQ97168.1"/>
    <property type="molecule type" value="Genomic_DNA"/>
</dbReference>
<dbReference type="InterPro" id="IPR036390">
    <property type="entry name" value="WH_DNA-bd_sf"/>
</dbReference>
<gene>
    <name evidence="6" type="ORF">E1956_08265</name>
</gene>
<dbReference type="Pfam" id="PF03466">
    <property type="entry name" value="LysR_substrate"/>
    <property type="match status" value="1"/>
</dbReference>
<keyword evidence="2" id="KW-0805">Transcription regulation</keyword>
<dbReference type="PRINTS" id="PR00039">
    <property type="entry name" value="HTHLYSR"/>
</dbReference>
<dbReference type="Proteomes" id="UP000295727">
    <property type="component" value="Chromosome 1"/>
</dbReference>
<reference evidence="6 7" key="1">
    <citation type="submission" date="2019-03" db="EMBL/GenBank/DDBJ databases">
        <title>Paraburkholderia sp. 7MH5, isolated from subtropical forest soil.</title>
        <authorList>
            <person name="Gao Z.-H."/>
            <person name="Qiu L.-H."/>
        </authorList>
    </citation>
    <scope>NUCLEOTIDE SEQUENCE [LARGE SCALE GENOMIC DNA]</scope>
    <source>
        <strain evidence="6 7">7MH5</strain>
    </source>
</reference>
<dbReference type="Gene3D" id="1.10.10.10">
    <property type="entry name" value="Winged helix-like DNA-binding domain superfamily/Winged helix DNA-binding domain"/>
    <property type="match status" value="1"/>
</dbReference>
<evidence type="ECO:0000259" key="5">
    <source>
        <dbReference type="PROSITE" id="PS50931"/>
    </source>
</evidence>
<evidence type="ECO:0000313" key="6">
    <source>
        <dbReference type="EMBL" id="QBQ97168.1"/>
    </source>
</evidence>
<evidence type="ECO:0000256" key="2">
    <source>
        <dbReference type="ARBA" id="ARBA00023015"/>
    </source>
</evidence>
<dbReference type="InterPro" id="IPR058163">
    <property type="entry name" value="LysR-type_TF_proteobact-type"/>
</dbReference>
<keyword evidence="3" id="KW-0238">DNA-binding</keyword>